<keyword evidence="1" id="KW-0472">Membrane</keyword>
<organism evidence="2 3">
    <name type="scientific">Staphylococcus debuckii</name>
    <dbReference type="NCBI Taxonomy" id="2044912"/>
    <lineage>
        <taxon>Bacteria</taxon>
        <taxon>Bacillati</taxon>
        <taxon>Bacillota</taxon>
        <taxon>Bacilli</taxon>
        <taxon>Bacillales</taxon>
        <taxon>Staphylococcaceae</taxon>
        <taxon>Staphylococcus</taxon>
    </lineage>
</organism>
<evidence type="ECO:0000313" key="2">
    <source>
        <dbReference type="EMBL" id="MEL0538224.1"/>
    </source>
</evidence>
<gene>
    <name evidence="2" type="ORF">AADA34_05665</name>
</gene>
<proteinExistence type="predicted"/>
<feature type="transmembrane region" description="Helical" evidence="1">
    <location>
        <begin position="12"/>
        <end position="39"/>
    </location>
</feature>
<reference evidence="2 3" key="1">
    <citation type="submission" date="2024-04" db="EMBL/GenBank/DDBJ databases">
        <title>Staphylococcus debuckii a clinical isolate.</title>
        <authorList>
            <person name="Magnan C."/>
            <person name="Plumet L."/>
            <person name="Morsli M."/>
            <person name="Molle V."/>
            <person name="Lavigne J.-P."/>
        </authorList>
    </citation>
    <scope>NUCLEOTIDE SEQUENCE [LARGE SCALE GENOMIC DNA]</scope>
    <source>
        <strain evidence="2 3">NSD001</strain>
    </source>
</reference>
<keyword evidence="1" id="KW-1133">Transmembrane helix</keyword>
<protein>
    <submittedName>
        <fullName evidence="2">Uncharacterized protein</fullName>
    </submittedName>
</protein>
<comment type="caution">
    <text evidence="2">The sequence shown here is derived from an EMBL/GenBank/DDBJ whole genome shotgun (WGS) entry which is preliminary data.</text>
</comment>
<dbReference type="Proteomes" id="UP001380601">
    <property type="component" value="Unassembled WGS sequence"/>
</dbReference>
<dbReference type="EMBL" id="JBBWSC010000005">
    <property type="protein sequence ID" value="MEL0538224.1"/>
    <property type="molecule type" value="Genomic_DNA"/>
</dbReference>
<dbReference type="RefSeq" id="WP_341611746.1">
    <property type="nucleotide sequence ID" value="NZ_JBBWSC010000005.1"/>
</dbReference>
<accession>A0ABU9EXJ7</accession>
<name>A0ABU9EXJ7_9STAP</name>
<keyword evidence="1" id="KW-0812">Transmembrane</keyword>
<evidence type="ECO:0000313" key="3">
    <source>
        <dbReference type="Proteomes" id="UP001380601"/>
    </source>
</evidence>
<sequence>MASIFSEDPKSISILSLGGTIIGLHMFLIVGMLGFIFTIPPTVMFILSLIDFPNHE</sequence>
<keyword evidence="3" id="KW-1185">Reference proteome</keyword>
<evidence type="ECO:0000256" key="1">
    <source>
        <dbReference type="SAM" id="Phobius"/>
    </source>
</evidence>